<dbReference type="DIP" id="DIP-59580N"/>
<dbReference type="IntAct" id="Q6CL77">
    <property type="interactions" value="3"/>
</dbReference>
<dbReference type="FunCoup" id="Q6CL77">
    <property type="interactions" value="38"/>
</dbReference>
<dbReference type="Pfam" id="PF10384">
    <property type="entry name" value="Scm3"/>
    <property type="match status" value="1"/>
</dbReference>
<evidence type="ECO:0000313" key="2">
    <source>
        <dbReference type="EMBL" id="CAG98020.1"/>
    </source>
</evidence>
<name>Q6CL77_KLULA</name>
<organism evidence="2 3">
    <name type="scientific">Kluyveromyces lactis (strain ATCC 8585 / CBS 2359 / DSM 70799 / NBRC 1267 / NRRL Y-1140 / WM37)</name>
    <name type="common">Yeast</name>
    <name type="synonym">Candida sphaerica</name>
    <dbReference type="NCBI Taxonomy" id="284590"/>
    <lineage>
        <taxon>Eukaryota</taxon>
        <taxon>Fungi</taxon>
        <taxon>Dikarya</taxon>
        <taxon>Ascomycota</taxon>
        <taxon>Saccharomycotina</taxon>
        <taxon>Saccharomycetes</taxon>
        <taxon>Saccharomycetales</taxon>
        <taxon>Saccharomycetaceae</taxon>
        <taxon>Kluyveromyces</taxon>
    </lineage>
</organism>
<dbReference type="PDB" id="2YFV">
    <property type="method" value="X-ray"/>
    <property type="resolution" value="2.32 A"/>
    <property type="chains" value="C=41-103"/>
</dbReference>
<dbReference type="STRING" id="284590.Q6CL77"/>
<keyword evidence="4" id="KW-0002">3D-structure</keyword>
<comment type="interaction">
    <interactant intactId="EBI-15928255">
        <id>Q6CL77</id>
    </interactant>
    <interactant intactId="EBI-15956087">
        <id>Q6CPM4</id>
        <label>KLLA0_E03807g</label>
    </interactant>
    <organismsDiffer>false</organismsDiffer>
    <experiments>3</experiments>
</comment>
<dbReference type="SMR" id="Q6CL77"/>
<dbReference type="GO" id="GO:0005634">
    <property type="term" value="C:nucleus"/>
    <property type="evidence" value="ECO:0007669"/>
    <property type="project" value="InterPro"/>
</dbReference>
<dbReference type="HOGENOM" id="CLU_106374_0_0_1"/>
<dbReference type="PDBsum" id="2YFV"/>
<proteinExistence type="evidence at protein level"/>
<reference evidence="2 3" key="1">
    <citation type="journal article" date="2004" name="Nature">
        <title>Genome evolution in yeasts.</title>
        <authorList>
            <consortium name="Genolevures"/>
            <person name="Dujon B."/>
            <person name="Sherman D."/>
            <person name="Fischer G."/>
            <person name="Durrens P."/>
            <person name="Casaregola S."/>
            <person name="Lafontaine I."/>
            <person name="de Montigny J."/>
            <person name="Marck C."/>
            <person name="Neuveglise C."/>
            <person name="Talla E."/>
            <person name="Goffard N."/>
            <person name="Frangeul L."/>
            <person name="Aigle M."/>
            <person name="Anthouard V."/>
            <person name="Babour A."/>
            <person name="Barbe V."/>
            <person name="Barnay S."/>
            <person name="Blanchin S."/>
            <person name="Beckerich J.M."/>
            <person name="Beyne E."/>
            <person name="Bleykasten C."/>
            <person name="Boisrame A."/>
            <person name="Boyer J."/>
            <person name="Cattolico L."/>
            <person name="Confanioleri F."/>
            <person name="de Daruvar A."/>
            <person name="Despons L."/>
            <person name="Fabre E."/>
            <person name="Fairhead C."/>
            <person name="Ferry-Dumazet H."/>
            <person name="Groppi A."/>
            <person name="Hantraye F."/>
            <person name="Hennequin C."/>
            <person name="Jauniaux N."/>
            <person name="Joyet P."/>
            <person name="Kachouri R."/>
            <person name="Kerrest A."/>
            <person name="Koszul R."/>
            <person name="Lemaire M."/>
            <person name="Lesur I."/>
            <person name="Ma L."/>
            <person name="Muller H."/>
            <person name="Nicaud J.M."/>
            <person name="Nikolski M."/>
            <person name="Oztas S."/>
            <person name="Ozier-Kalogeropoulos O."/>
            <person name="Pellenz S."/>
            <person name="Potier S."/>
            <person name="Richard G.F."/>
            <person name="Straub M.L."/>
            <person name="Suleau A."/>
            <person name="Swennene D."/>
            <person name="Tekaia F."/>
            <person name="Wesolowski-Louvel M."/>
            <person name="Westhof E."/>
            <person name="Wirth B."/>
            <person name="Zeniou-Meyer M."/>
            <person name="Zivanovic I."/>
            <person name="Bolotin-Fukuhara M."/>
            <person name="Thierry A."/>
            <person name="Bouchier C."/>
            <person name="Caudron B."/>
            <person name="Scarpelli C."/>
            <person name="Gaillardin C."/>
            <person name="Weissenbach J."/>
            <person name="Wincker P."/>
            <person name="Souciet J.L."/>
        </authorList>
    </citation>
    <scope>NUCLEOTIDE SEQUENCE [LARGE SCALE GENOMIC DNA]</scope>
    <source>
        <strain evidence="3">ATCC 8585 / CBS 2359 / DSM 70799 / NBRC 1267 / NRRL Y-1140 / WM37</strain>
    </source>
</reference>
<accession>Q6CL77</accession>
<dbReference type="GO" id="GO:0042393">
    <property type="term" value="F:histone binding"/>
    <property type="evidence" value="ECO:0007669"/>
    <property type="project" value="InterPro"/>
</dbReference>
<reference evidence="4" key="2">
    <citation type="journal article" date="2011" name="Proc. Natl. Acad. Sci. U.S.A.">
        <title>Recognition of the centromere-specific histone Cse4 by the chaperone Scm3.</title>
        <authorList>
            <person name="Cho U.S."/>
            <person name="Harrison S.C."/>
        </authorList>
    </citation>
    <scope>X-RAY CRYSTALLOGRAPHY (2.32 ANGSTROMS) OF 41-103</scope>
</reference>
<dbReference type="OMA" id="VIEDNGH"/>
<dbReference type="PaxDb" id="284590-Q6CL77"/>
<dbReference type="Proteomes" id="UP000000598">
    <property type="component" value="Chromosome F"/>
</dbReference>
<keyword evidence="3" id="KW-1185">Reference proteome</keyword>
<evidence type="ECO:0000313" key="3">
    <source>
        <dbReference type="Proteomes" id="UP000000598"/>
    </source>
</evidence>
<evidence type="ECO:0000256" key="1">
    <source>
        <dbReference type="SAM" id="MobiDB-lite"/>
    </source>
</evidence>
<dbReference type="InterPro" id="IPR018465">
    <property type="entry name" value="Scm3/HJURP"/>
</dbReference>
<dbReference type="InParanoid" id="Q6CL77"/>
<dbReference type="eggNOG" id="ENOG502S4HZ">
    <property type="taxonomic scope" value="Eukaryota"/>
</dbReference>
<dbReference type="Gene3D" id="6.10.250.2010">
    <property type="match status" value="1"/>
</dbReference>
<dbReference type="EMBL" id="CR382126">
    <property type="protein sequence ID" value="CAG98020.1"/>
    <property type="molecule type" value="Genomic_DNA"/>
</dbReference>
<evidence type="ECO:0007829" key="4">
    <source>
        <dbReference type="PDB" id="2YFV"/>
    </source>
</evidence>
<gene>
    <name evidence="2" type="ORF">KLLA0_F05115g</name>
</gene>
<dbReference type="AlphaFoldDB" id="Q6CL77"/>
<sequence length="200" mass="22553">MIKRPSNSKKKANLRRLTGALRDLLGEEEPKKEENLKQITRDGVVYIMSKENRLIPKLSDEEVMERHKKADENMKRVWSQIIQKYESIDNQGDVIDLQTGEVIEDNGHLRNLSNEKSVLHSSLPDGGSVSYKSVLNDIMDIKDSSYNSSVWQDHETNDSETGSESESGLEADGLDEGSGSEADNSNEVYMKKLRPNPESN</sequence>
<feature type="region of interest" description="Disordered" evidence="1">
    <location>
        <begin position="147"/>
        <end position="200"/>
    </location>
</feature>
<dbReference type="EvolutionaryTrace" id="Q6CL77"/>
<protein>
    <submittedName>
        <fullName evidence="2">KLLA0F05115p</fullName>
    </submittedName>
</protein>
<dbReference type="KEGG" id="kla:KLLA0_F05115g"/>
<feature type="compositionally biased region" description="Acidic residues" evidence="1">
    <location>
        <begin position="161"/>
        <end position="175"/>
    </location>
</feature>